<evidence type="ECO:0000313" key="2">
    <source>
        <dbReference type="Proteomes" id="UP001162164"/>
    </source>
</evidence>
<keyword evidence="2" id="KW-1185">Reference proteome</keyword>
<proteinExistence type="predicted"/>
<organism evidence="1 2">
    <name type="scientific">Molorchus minor</name>
    <dbReference type="NCBI Taxonomy" id="1323400"/>
    <lineage>
        <taxon>Eukaryota</taxon>
        <taxon>Metazoa</taxon>
        <taxon>Ecdysozoa</taxon>
        <taxon>Arthropoda</taxon>
        <taxon>Hexapoda</taxon>
        <taxon>Insecta</taxon>
        <taxon>Pterygota</taxon>
        <taxon>Neoptera</taxon>
        <taxon>Endopterygota</taxon>
        <taxon>Coleoptera</taxon>
        <taxon>Polyphaga</taxon>
        <taxon>Cucujiformia</taxon>
        <taxon>Chrysomeloidea</taxon>
        <taxon>Cerambycidae</taxon>
        <taxon>Lamiinae</taxon>
        <taxon>Monochamini</taxon>
        <taxon>Molorchus</taxon>
    </lineage>
</organism>
<sequence length="151" mass="17292">MHLYPLFIPRPSIRLYVTLREETNVNKNTQTLIDDTRHTLNISKENIQENLNLGSKQANAPSCIPNPLPMKIQILLLLPLDNIFSLSFYAPDMGLLSGTSVNKNENKWRPMAISNPSTRLRLARNMPQWVRNQDYKNNQVIVINNSGINKP</sequence>
<evidence type="ECO:0000313" key="1">
    <source>
        <dbReference type="EMBL" id="KAJ8983784.1"/>
    </source>
</evidence>
<dbReference type="Proteomes" id="UP001162164">
    <property type="component" value="Unassembled WGS sequence"/>
</dbReference>
<reference evidence="1" key="1">
    <citation type="journal article" date="2023" name="Insect Mol. Biol.">
        <title>Genome sequencing provides insights into the evolution of gene families encoding plant cell wall-degrading enzymes in longhorned beetles.</title>
        <authorList>
            <person name="Shin N.R."/>
            <person name="Okamura Y."/>
            <person name="Kirsch R."/>
            <person name="Pauchet Y."/>
        </authorList>
    </citation>
    <scope>NUCLEOTIDE SEQUENCE</scope>
    <source>
        <strain evidence="1">MMC_N1</strain>
    </source>
</reference>
<accession>A0ABQ9K1P5</accession>
<protein>
    <submittedName>
        <fullName evidence="1">Uncharacterized protein</fullName>
    </submittedName>
</protein>
<name>A0ABQ9K1P5_9CUCU</name>
<comment type="caution">
    <text evidence="1">The sequence shown here is derived from an EMBL/GenBank/DDBJ whole genome shotgun (WGS) entry which is preliminary data.</text>
</comment>
<dbReference type="EMBL" id="JAPWTJ010000061">
    <property type="protein sequence ID" value="KAJ8983784.1"/>
    <property type="molecule type" value="Genomic_DNA"/>
</dbReference>
<gene>
    <name evidence="1" type="ORF">NQ317_000345</name>
</gene>